<accession>A0A517YV39</accession>
<feature type="chain" id="PRO_5022100624" evidence="2">
    <location>
        <begin position="20"/>
        <end position="629"/>
    </location>
</feature>
<organism evidence="3 4">
    <name type="scientific">Poriferisphaera corsica</name>
    <dbReference type="NCBI Taxonomy" id="2528020"/>
    <lineage>
        <taxon>Bacteria</taxon>
        <taxon>Pseudomonadati</taxon>
        <taxon>Planctomycetota</taxon>
        <taxon>Phycisphaerae</taxon>
        <taxon>Phycisphaerales</taxon>
        <taxon>Phycisphaeraceae</taxon>
        <taxon>Poriferisphaera</taxon>
    </lineage>
</organism>
<dbReference type="EMBL" id="CP036425">
    <property type="protein sequence ID" value="QDU34109.1"/>
    <property type="molecule type" value="Genomic_DNA"/>
</dbReference>
<proteinExistence type="predicted"/>
<feature type="compositionally biased region" description="Gly residues" evidence="1">
    <location>
        <begin position="157"/>
        <end position="169"/>
    </location>
</feature>
<feature type="compositionally biased region" description="Basic and acidic residues" evidence="1">
    <location>
        <begin position="200"/>
        <end position="218"/>
    </location>
</feature>
<protein>
    <submittedName>
        <fullName evidence="3">Uncharacterized protein</fullName>
    </submittedName>
</protein>
<dbReference type="AlphaFoldDB" id="A0A517YV39"/>
<feature type="signal peptide" evidence="2">
    <location>
        <begin position="1"/>
        <end position="19"/>
    </location>
</feature>
<dbReference type="RefSeq" id="WP_145077688.1">
    <property type="nucleotide sequence ID" value="NZ_CP036425.1"/>
</dbReference>
<feature type="compositionally biased region" description="Acidic residues" evidence="1">
    <location>
        <begin position="607"/>
        <end position="616"/>
    </location>
</feature>
<feature type="region of interest" description="Disordered" evidence="1">
    <location>
        <begin position="603"/>
        <end position="629"/>
    </location>
</feature>
<feature type="region of interest" description="Disordered" evidence="1">
    <location>
        <begin position="344"/>
        <end position="363"/>
    </location>
</feature>
<gene>
    <name evidence="3" type="ORF">KS4_21710</name>
</gene>
<keyword evidence="4" id="KW-1185">Reference proteome</keyword>
<name>A0A517YV39_9BACT</name>
<evidence type="ECO:0000256" key="2">
    <source>
        <dbReference type="SAM" id="SignalP"/>
    </source>
</evidence>
<dbReference type="Proteomes" id="UP000317369">
    <property type="component" value="Chromosome"/>
</dbReference>
<evidence type="ECO:0000313" key="4">
    <source>
        <dbReference type="Proteomes" id="UP000317369"/>
    </source>
</evidence>
<feature type="region of interest" description="Disordered" evidence="1">
    <location>
        <begin position="78"/>
        <end position="231"/>
    </location>
</feature>
<reference evidence="3 4" key="1">
    <citation type="submission" date="2019-02" db="EMBL/GenBank/DDBJ databases">
        <title>Deep-cultivation of Planctomycetes and their phenomic and genomic characterization uncovers novel biology.</title>
        <authorList>
            <person name="Wiegand S."/>
            <person name="Jogler M."/>
            <person name="Boedeker C."/>
            <person name="Pinto D."/>
            <person name="Vollmers J."/>
            <person name="Rivas-Marin E."/>
            <person name="Kohn T."/>
            <person name="Peeters S.H."/>
            <person name="Heuer A."/>
            <person name="Rast P."/>
            <person name="Oberbeckmann S."/>
            <person name="Bunk B."/>
            <person name="Jeske O."/>
            <person name="Meyerdierks A."/>
            <person name="Storesund J.E."/>
            <person name="Kallscheuer N."/>
            <person name="Luecker S."/>
            <person name="Lage O.M."/>
            <person name="Pohl T."/>
            <person name="Merkel B.J."/>
            <person name="Hornburger P."/>
            <person name="Mueller R.-W."/>
            <person name="Bruemmer F."/>
            <person name="Labrenz M."/>
            <person name="Spormann A.M."/>
            <person name="Op den Camp H."/>
            <person name="Overmann J."/>
            <person name="Amann R."/>
            <person name="Jetten M.S.M."/>
            <person name="Mascher T."/>
            <person name="Medema M.H."/>
            <person name="Devos D.P."/>
            <person name="Kaster A.-K."/>
            <person name="Ovreas L."/>
            <person name="Rohde M."/>
            <person name="Galperin M.Y."/>
            <person name="Jogler C."/>
        </authorList>
    </citation>
    <scope>NUCLEOTIDE SEQUENCE [LARGE SCALE GENOMIC DNA]</scope>
    <source>
        <strain evidence="3 4">KS4</strain>
    </source>
</reference>
<evidence type="ECO:0000313" key="3">
    <source>
        <dbReference type="EMBL" id="QDU34109.1"/>
    </source>
</evidence>
<feature type="region of interest" description="Disordered" evidence="1">
    <location>
        <begin position="289"/>
        <end position="330"/>
    </location>
</feature>
<evidence type="ECO:0000256" key="1">
    <source>
        <dbReference type="SAM" id="MobiDB-lite"/>
    </source>
</evidence>
<dbReference type="PROSITE" id="PS51257">
    <property type="entry name" value="PROKAR_LIPOPROTEIN"/>
    <property type="match status" value="1"/>
</dbReference>
<sequence length="629" mass="68785" precursor="true">MFKKRFAMTLVVFSTLLWIAGCSSGSSKQGEHNYKELHRDRPRFETEPEYNSYQHYGFADPKVSFVVMAKMAMLQETDGGERESAVGEQQGGEVVEPDGGPGSDVVVGGDSEDQTGIPAQSRVVGGHADSDNTTNEVSEMPIEEKSVDGPQNSEADGGPGSGVVVGGDSGDQTGIPAQSRVISRQSDSDNTDSETNAAVKKGENEVDKKKDEVQELKNEGVQADAQEDHEPRGFWKAVSTFLRGGSGQQQKVVRGDTVEQRAIDSEKIGPSEALDEIVRDDEKAMTDAELDQAADVDVPIEGPHGRKVLREGWGLPQSGPVEDWTGETREGESWARANRAIMERSEQNAATDAATRPELDPSDREKVLEFEEKVAEGKIDPEENVFFDNAPVPYDEVADDDTRTVKLEEPSGVNFPGDTSGTDILWPEEMTANMKRLQRENWPPIQFAPVDGRTVHLTTYRFGEIPLGNDTRDPLDANTVAEQMGLAMGGYKPQEWNNNNWQGLAAAGFRTWALIGSMPIRGLFLNSPFDHVRTAKIDFDESSESPKAVLFEPGNFNNTLPGTQLLKKGDVDNPPDPLLPQTESSVRGRMMEMGTMGEMETILPPADTEEDDQDEAELQKGIIEENAAP</sequence>
<keyword evidence="2" id="KW-0732">Signal</keyword>
<feature type="compositionally biased region" description="Low complexity" evidence="1">
    <location>
        <begin position="86"/>
        <end position="109"/>
    </location>
</feature>
<dbReference type="KEGG" id="pcor:KS4_21710"/>